<proteinExistence type="inferred from homology"/>
<comment type="caution">
    <text evidence="2">The sequence shown here is derived from an EMBL/GenBank/DDBJ whole genome shotgun (WGS) entry which is preliminary data.</text>
</comment>
<dbReference type="InterPro" id="IPR001753">
    <property type="entry name" value="Enoyl-CoA_hydra/iso"/>
</dbReference>
<comment type="similarity">
    <text evidence="1">Belongs to the enoyl-CoA hydratase/isomerase family.</text>
</comment>
<protein>
    <submittedName>
        <fullName evidence="2">Enoyl-CoA hydratase/carnithine racemase</fullName>
    </submittedName>
</protein>
<organism evidence="2 3">
    <name type="scientific">Pigmentiphaga kullae</name>
    <dbReference type="NCBI Taxonomy" id="151784"/>
    <lineage>
        <taxon>Bacteria</taxon>
        <taxon>Pseudomonadati</taxon>
        <taxon>Pseudomonadota</taxon>
        <taxon>Betaproteobacteria</taxon>
        <taxon>Burkholderiales</taxon>
        <taxon>Alcaligenaceae</taxon>
        <taxon>Pigmentiphaga</taxon>
    </lineage>
</organism>
<dbReference type="AlphaFoldDB" id="A0A4Q7NDU1"/>
<dbReference type="CDD" id="cd06558">
    <property type="entry name" value="crotonase-like"/>
    <property type="match status" value="1"/>
</dbReference>
<dbReference type="SUPFAM" id="SSF52096">
    <property type="entry name" value="ClpP/crotonase"/>
    <property type="match status" value="1"/>
</dbReference>
<dbReference type="Proteomes" id="UP000292445">
    <property type="component" value="Unassembled WGS sequence"/>
</dbReference>
<accession>A0A4Q7NDU1</accession>
<dbReference type="OrthoDB" id="8678890at2"/>
<name>A0A4Q7NDU1_9BURK</name>
<dbReference type="InterPro" id="IPR029045">
    <property type="entry name" value="ClpP/crotonase-like_dom_sf"/>
</dbReference>
<evidence type="ECO:0000313" key="3">
    <source>
        <dbReference type="Proteomes" id="UP000292445"/>
    </source>
</evidence>
<dbReference type="InterPro" id="IPR051683">
    <property type="entry name" value="Enoyl-CoA_Hydratase/Isomerase"/>
</dbReference>
<dbReference type="EMBL" id="SGXC01000002">
    <property type="protein sequence ID" value="RZS81258.1"/>
    <property type="molecule type" value="Genomic_DNA"/>
</dbReference>
<dbReference type="RefSeq" id="WP_130358903.1">
    <property type="nucleotide sequence ID" value="NZ_SGXC01000002.1"/>
</dbReference>
<evidence type="ECO:0000313" key="2">
    <source>
        <dbReference type="EMBL" id="RZS81258.1"/>
    </source>
</evidence>
<dbReference type="PANTHER" id="PTHR42964:SF1">
    <property type="entry name" value="POLYKETIDE BIOSYNTHESIS ENOYL-COA HYDRATASE PKSH-RELATED"/>
    <property type="match status" value="1"/>
</dbReference>
<evidence type="ECO:0000256" key="1">
    <source>
        <dbReference type="ARBA" id="ARBA00005254"/>
    </source>
</evidence>
<dbReference type="Gene3D" id="3.90.226.10">
    <property type="entry name" value="2-enoyl-CoA Hydratase, Chain A, domain 1"/>
    <property type="match status" value="1"/>
</dbReference>
<dbReference type="PANTHER" id="PTHR42964">
    <property type="entry name" value="ENOYL-COA HYDRATASE"/>
    <property type="match status" value="1"/>
</dbReference>
<reference evidence="2 3" key="1">
    <citation type="submission" date="2019-02" db="EMBL/GenBank/DDBJ databases">
        <title>Genomic Encyclopedia of Type Strains, Phase IV (KMG-IV): sequencing the most valuable type-strain genomes for metagenomic binning, comparative biology and taxonomic classification.</title>
        <authorList>
            <person name="Goeker M."/>
        </authorList>
    </citation>
    <scope>NUCLEOTIDE SEQUENCE [LARGE SCALE GENOMIC DNA]</scope>
    <source>
        <strain evidence="2 3">K24</strain>
    </source>
</reference>
<sequence length="244" mass="25546">MSEPVSVRSHAGLLDIVLNTPGNGNLMSAEMGQLIIDAVSNLDEQVRLIRLSGEGEDFCAGRVSPMPKPGSTPTGEALRRNVAMPALALYDALKTAPVPVLSVVHGKAYGVGCALAGVCDITLAADDASFQIPEMERDIPPALVMSALIGRVPMKTIARMVLTRDLVGAREAWQAGLASEVVPRAELRSRADRIAATILECSPVTVRAVKQFMELAPGLPVGTSSSLAGHLSGTALSAKFERPA</sequence>
<keyword evidence="3" id="KW-1185">Reference proteome</keyword>
<dbReference type="Pfam" id="PF00378">
    <property type="entry name" value="ECH_1"/>
    <property type="match status" value="1"/>
</dbReference>
<gene>
    <name evidence="2" type="ORF">EV675_3881</name>
</gene>
<dbReference type="GO" id="GO:0003824">
    <property type="term" value="F:catalytic activity"/>
    <property type="evidence" value="ECO:0007669"/>
    <property type="project" value="UniProtKB-ARBA"/>
</dbReference>